<proteinExistence type="predicted"/>
<dbReference type="RefSeq" id="XP_070921508.1">
    <property type="nucleotide sequence ID" value="XM_071065407.1"/>
</dbReference>
<dbReference type="EMBL" id="BAAFSV010000005">
    <property type="protein sequence ID" value="GAB1319778.1"/>
    <property type="molecule type" value="Genomic_DNA"/>
</dbReference>
<name>A0ABQ0GPV5_9PEZI</name>
<protein>
    <recommendedName>
        <fullName evidence="1">Rhodanese domain-containing protein</fullName>
    </recommendedName>
</protein>
<dbReference type="Gene3D" id="3.40.50.1100">
    <property type="match status" value="2"/>
</dbReference>
<accession>A0ABQ0GPV5</accession>
<organism evidence="2 3">
    <name type="scientific">Madurella fahalii</name>
    <dbReference type="NCBI Taxonomy" id="1157608"/>
    <lineage>
        <taxon>Eukaryota</taxon>
        <taxon>Fungi</taxon>
        <taxon>Dikarya</taxon>
        <taxon>Ascomycota</taxon>
        <taxon>Pezizomycotina</taxon>
        <taxon>Sordariomycetes</taxon>
        <taxon>Sordariomycetidae</taxon>
        <taxon>Sordariales</taxon>
        <taxon>Sordariales incertae sedis</taxon>
        <taxon>Madurella</taxon>
    </lineage>
</organism>
<dbReference type="GeneID" id="98180730"/>
<feature type="domain" description="Rhodanese" evidence="1">
    <location>
        <begin position="441"/>
        <end position="552"/>
    </location>
</feature>
<dbReference type="InterPro" id="IPR001763">
    <property type="entry name" value="Rhodanese-like_dom"/>
</dbReference>
<keyword evidence="3" id="KW-1185">Reference proteome</keyword>
<dbReference type="SUPFAM" id="SSF53686">
    <property type="entry name" value="Tryptophan synthase beta subunit-like PLP-dependent enzymes"/>
    <property type="match status" value="1"/>
</dbReference>
<dbReference type="SUPFAM" id="SSF52821">
    <property type="entry name" value="Rhodanese/Cell cycle control phosphatase"/>
    <property type="match status" value="1"/>
</dbReference>
<gene>
    <name evidence="2" type="ORF">MFIFM68171_09988</name>
</gene>
<sequence length="553" mass="60628">MEASNNVFRGSNSVADFFDPDKNPPLPLVEIPDRLNPFRKDGVRIYAKMLTHLPAQNVKSLPALSMLRGIPEAQSRTIVEASSGSTVLSLGIIARVLWGHNDVRAYVTNKKSPESLSLLRFFGITPHLYGGLAQQEPTDESGIMCRLRRLTAKRGDVIYPGQYDNENNWRAHEQWTGPQILHQLPEISLFCTTVGTGGCITGTSAYLKSQKPSVRTLGVFNVFGDPTPGPRHFQGFNSCGFPWEQMVDDFVEVASVDSYRMSMQLSREGLIAGPSSGQALRGLLDYIGKIKESVGLTSLSDGASREVSCVFTCSDLPYQYLAGYYQKLGAEEFPPIQNKILLQCDQLRHDERWILDAARAVEILDSRRVPASSKHGVSMSLTTLGSDFKASQVHNRRAPTVWSTLRSCLRGLVPYVSTSSDTQTPTCCSVHPPRSDESIPLILDLRSKAAFKARHLANSIHLPLKGLTPGLADGDLFGDPDAVFAVWNGIQTLFYEPGASKHLGDIKQSQRAVVVVCYDGDASRLATSTLRHLGIEAFSVKGGFQALNEAMSK</sequence>
<dbReference type="PANTHER" id="PTHR10314">
    <property type="entry name" value="CYSTATHIONINE BETA-SYNTHASE"/>
    <property type="match status" value="1"/>
</dbReference>
<dbReference type="Pfam" id="PF00581">
    <property type="entry name" value="Rhodanese"/>
    <property type="match status" value="1"/>
</dbReference>
<dbReference type="PROSITE" id="PS50206">
    <property type="entry name" value="RHODANESE_3"/>
    <property type="match status" value="1"/>
</dbReference>
<reference evidence="2 3" key="1">
    <citation type="submission" date="2024-09" db="EMBL/GenBank/DDBJ databases">
        <title>Itraconazole resistance in Madurella fahalii resulting from another homologue of gene encoding cytochrome P450 14-alpha sterol demethylase (CYP51).</title>
        <authorList>
            <person name="Yoshioka I."/>
            <person name="Fahal A.H."/>
            <person name="Kaneko S."/>
            <person name="Yaguchi T."/>
        </authorList>
    </citation>
    <scope>NUCLEOTIDE SEQUENCE [LARGE SCALE GENOMIC DNA]</scope>
    <source>
        <strain evidence="2 3">IFM 68171</strain>
    </source>
</reference>
<dbReference type="CDD" id="cd00158">
    <property type="entry name" value="RHOD"/>
    <property type="match status" value="1"/>
</dbReference>
<evidence type="ECO:0000313" key="3">
    <source>
        <dbReference type="Proteomes" id="UP001628179"/>
    </source>
</evidence>
<dbReference type="Proteomes" id="UP001628179">
    <property type="component" value="Unassembled WGS sequence"/>
</dbReference>
<dbReference type="InterPro" id="IPR036052">
    <property type="entry name" value="TrpB-like_PALP_sf"/>
</dbReference>
<dbReference type="Pfam" id="PF00291">
    <property type="entry name" value="PALP"/>
    <property type="match status" value="1"/>
</dbReference>
<dbReference type="Gene3D" id="3.40.250.10">
    <property type="entry name" value="Rhodanese-like domain"/>
    <property type="match status" value="1"/>
</dbReference>
<comment type="caution">
    <text evidence="2">The sequence shown here is derived from an EMBL/GenBank/DDBJ whole genome shotgun (WGS) entry which is preliminary data.</text>
</comment>
<evidence type="ECO:0000259" key="1">
    <source>
        <dbReference type="PROSITE" id="PS50206"/>
    </source>
</evidence>
<dbReference type="InterPro" id="IPR036873">
    <property type="entry name" value="Rhodanese-like_dom_sf"/>
</dbReference>
<dbReference type="InterPro" id="IPR050214">
    <property type="entry name" value="Cys_Synth/Cystath_Beta-Synth"/>
</dbReference>
<evidence type="ECO:0000313" key="2">
    <source>
        <dbReference type="EMBL" id="GAB1319778.1"/>
    </source>
</evidence>
<dbReference type="InterPro" id="IPR001926">
    <property type="entry name" value="TrpB-like_PALP"/>
</dbReference>